<dbReference type="EMBL" id="HBGZ01014654">
    <property type="protein sequence ID" value="CAD9601454.1"/>
    <property type="molecule type" value="Transcribed_RNA"/>
</dbReference>
<evidence type="ECO:0000313" key="4">
    <source>
        <dbReference type="EMBL" id="CAD9601454.1"/>
    </source>
</evidence>
<dbReference type="GO" id="GO:0005739">
    <property type="term" value="C:mitochondrion"/>
    <property type="evidence" value="ECO:0007669"/>
    <property type="project" value="UniProtKB-SubCell"/>
</dbReference>
<dbReference type="Pfam" id="PF02297">
    <property type="entry name" value="COX6B"/>
    <property type="match status" value="1"/>
</dbReference>
<dbReference type="EMBL" id="JATAAI010000025">
    <property type="protein sequence ID" value="KAK1737554.1"/>
    <property type="molecule type" value="Genomic_DNA"/>
</dbReference>
<dbReference type="Proteomes" id="UP001224775">
    <property type="component" value="Unassembled WGS sequence"/>
</dbReference>
<dbReference type="GO" id="GO:0045277">
    <property type="term" value="C:respiratory chain complex IV"/>
    <property type="evidence" value="ECO:0007669"/>
    <property type="project" value="InterPro"/>
</dbReference>
<keyword evidence="2" id="KW-0496">Mitochondrion</keyword>
<keyword evidence="6" id="KW-1185">Reference proteome</keyword>
<proteinExistence type="predicted"/>
<protein>
    <recommendedName>
        <fullName evidence="7">Cytochrome c oxidase subunit</fullName>
    </recommendedName>
</protein>
<evidence type="ECO:0000313" key="6">
    <source>
        <dbReference type="Proteomes" id="UP001224775"/>
    </source>
</evidence>
<dbReference type="PANTHER" id="PTHR46281:SF8">
    <property type="entry name" value="CYTOCHROME C OXIDASE SUBUNIT 12, MITOCHONDRIAL"/>
    <property type="match status" value="1"/>
</dbReference>
<sequence length="109" mass="12655">MTKPDIEAYKLNKIFTAPVGDLSAEQQELLNEVKATRTTPRDNRFAGAQNQANHCWNRYNEWLVCLKSTKDEEGCKNMRNYALKICPSIWSNKWDEERDEGIYPGIKTD</sequence>
<dbReference type="Gene3D" id="1.10.10.140">
    <property type="entry name" value="Cytochrome c oxidase, subunit VIb"/>
    <property type="match status" value="1"/>
</dbReference>
<reference evidence="4" key="1">
    <citation type="submission" date="2021-01" db="EMBL/GenBank/DDBJ databases">
        <authorList>
            <person name="Corre E."/>
            <person name="Pelletier E."/>
            <person name="Niang G."/>
            <person name="Scheremetjew M."/>
            <person name="Finn R."/>
            <person name="Kale V."/>
            <person name="Holt S."/>
            <person name="Cochrane G."/>
            <person name="Meng A."/>
            <person name="Brown T."/>
            <person name="Cohen L."/>
        </authorList>
    </citation>
    <scope>NUCLEOTIDE SEQUENCE</scope>
    <source>
        <strain evidence="4">SM1012Den-03</strain>
    </source>
</reference>
<evidence type="ECO:0000256" key="3">
    <source>
        <dbReference type="ARBA" id="ARBA00023157"/>
    </source>
</evidence>
<evidence type="ECO:0000256" key="2">
    <source>
        <dbReference type="ARBA" id="ARBA00023128"/>
    </source>
</evidence>
<name>A0A7S2LBC2_9STRA</name>
<organism evidence="4">
    <name type="scientific">Skeletonema marinoi</name>
    <dbReference type="NCBI Taxonomy" id="267567"/>
    <lineage>
        <taxon>Eukaryota</taxon>
        <taxon>Sar</taxon>
        <taxon>Stramenopiles</taxon>
        <taxon>Ochrophyta</taxon>
        <taxon>Bacillariophyta</taxon>
        <taxon>Coscinodiscophyceae</taxon>
        <taxon>Thalassiosirophycidae</taxon>
        <taxon>Thalassiosirales</taxon>
        <taxon>Skeletonemataceae</taxon>
        <taxon>Skeletonema</taxon>
        <taxon>Skeletonema marinoi-dohrnii complex</taxon>
    </lineage>
</organism>
<gene>
    <name evidence="5" type="ORF">QTG54_011840</name>
    <name evidence="4" type="ORF">SMAR0320_LOCUS10487</name>
</gene>
<dbReference type="SUPFAM" id="SSF47694">
    <property type="entry name" value="Cytochrome c oxidase subunit h"/>
    <property type="match status" value="1"/>
</dbReference>
<evidence type="ECO:0000313" key="5">
    <source>
        <dbReference type="EMBL" id="KAK1737554.1"/>
    </source>
</evidence>
<dbReference type="PANTHER" id="PTHR46281">
    <property type="entry name" value="CYTOCHROME C OXIDASE SUBUNIT 6B"/>
    <property type="match status" value="1"/>
</dbReference>
<evidence type="ECO:0008006" key="7">
    <source>
        <dbReference type="Google" id="ProtNLM"/>
    </source>
</evidence>
<dbReference type="InterPro" id="IPR003213">
    <property type="entry name" value="Cyt_c_oxidase_su6B"/>
</dbReference>
<keyword evidence="3" id="KW-1015">Disulfide bond</keyword>
<dbReference type="InterPro" id="IPR036549">
    <property type="entry name" value="CX6/COA6-like_sf"/>
</dbReference>
<comment type="subcellular location">
    <subcellularLocation>
        <location evidence="1">Mitochondrion</location>
    </subcellularLocation>
</comment>
<dbReference type="AlphaFoldDB" id="A0A7S2LBC2"/>
<accession>A0A7S2LBC2</accession>
<evidence type="ECO:0000256" key="1">
    <source>
        <dbReference type="ARBA" id="ARBA00004173"/>
    </source>
</evidence>
<dbReference type="InterPro" id="IPR048280">
    <property type="entry name" value="COX6B-like"/>
</dbReference>
<reference evidence="5" key="2">
    <citation type="submission" date="2023-06" db="EMBL/GenBank/DDBJ databases">
        <title>Survivors Of The Sea: Transcriptome response of Skeletonema marinoi to long-term dormancy.</title>
        <authorList>
            <person name="Pinder M.I.M."/>
            <person name="Kourtchenko O."/>
            <person name="Robertson E.K."/>
            <person name="Larsson T."/>
            <person name="Maumus F."/>
            <person name="Osuna-Cruz C.M."/>
            <person name="Vancaester E."/>
            <person name="Stenow R."/>
            <person name="Vandepoele K."/>
            <person name="Ploug H."/>
            <person name="Bruchert V."/>
            <person name="Godhe A."/>
            <person name="Topel M."/>
        </authorList>
    </citation>
    <scope>NUCLEOTIDE SEQUENCE</scope>
    <source>
        <strain evidence="5">R05AC</strain>
    </source>
</reference>